<comment type="similarity">
    <text evidence="2">Belongs to the CRISPR-associated protein Cas9 family. Subtype II-A subfamily.</text>
</comment>
<dbReference type="InterPro" id="IPR003615">
    <property type="entry name" value="HNH_nuc"/>
</dbReference>
<evidence type="ECO:0000256" key="10">
    <source>
        <dbReference type="ARBA" id="ARBA00023125"/>
    </source>
</evidence>
<evidence type="ECO:0000259" key="14">
    <source>
        <dbReference type="PROSITE" id="PS51749"/>
    </source>
</evidence>
<evidence type="ECO:0000256" key="11">
    <source>
        <dbReference type="ARBA" id="ARBA00023211"/>
    </source>
</evidence>
<evidence type="ECO:0000256" key="2">
    <source>
        <dbReference type="ARBA" id="ARBA00005244"/>
    </source>
</evidence>
<dbReference type="GO" id="GO:0043571">
    <property type="term" value="P:maintenance of CRISPR repeat elements"/>
    <property type="evidence" value="ECO:0007669"/>
    <property type="project" value="UniProtKB-UniRule"/>
</dbReference>
<accession>A0A430B1W0</accession>
<dbReference type="Proteomes" id="UP000287605">
    <property type="component" value="Unassembled WGS sequence"/>
</dbReference>
<dbReference type="Pfam" id="PF18061">
    <property type="entry name" value="CRISPR_Cas9_WED"/>
    <property type="match status" value="1"/>
</dbReference>
<dbReference type="Pfam" id="PF18541">
    <property type="entry name" value="RuvC_III"/>
    <property type="match status" value="1"/>
</dbReference>
<keyword evidence="3 13" id="KW-0540">Nuclease</keyword>
<dbReference type="GO" id="GO:0003723">
    <property type="term" value="F:RNA binding"/>
    <property type="evidence" value="ECO:0007669"/>
    <property type="project" value="UniProtKB-UniRule"/>
</dbReference>
<dbReference type="OrthoDB" id="9757607at2"/>
<dbReference type="InterPro" id="IPR033114">
    <property type="entry name" value="HNH_CAS9"/>
</dbReference>
<organism evidence="15 16">
    <name type="scientific">Vagococcus elongatus</name>
    <dbReference type="NCBI Taxonomy" id="180344"/>
    <lineage>
        <taxon>Bacteria</taxon>
        <taxon>Bacillati</taxon>
        <taxon>Bacillota</taxon>
        <taxon>Bacilli</taxon>
        <taxon>Lactobacillales</taxon>
        <taxon>Enterococcaceae</taxon>
        <taxon>Vagococcus</taxon>
    </lineage>
</organism>
<dbReference type="GO" id="GO:0046872">
    <property type="term" value="F:metal ion binding"/>
    <property type="evidence" value="ECO:0007669"/>
    <property type="project" value="UniProtKB-UniRule"/>
</dbReference>
<dbReference type="NCBIfam" id="TIGR01865">
    <property type="entry name" value="cas_Csn1"/>
    <property type="match status" value="1"/>
</dbReference>
<comment type="cofactor">
    <cofactor evidence="1">
        <name>Mg(2+)</name>
        <dbReference type="ChEBI" id="CHEBI:18420"/>
    </cofactor>
</comment>
<comment type="caution">
    <text evidence="13">Lacks conserved residue(s) required for the propagation of feature annotation.</text>
</comment>
<evidence type="ECO:0000256" key="1">
    <source>
        <dbReference type="ARBA" id="ARBA00001946"/>
    </source>
</evidence>
<feature type="domain" description="HNH Cas9-type" evidence="14">
    <location>
        <begin position="520"/>
        <end position="685"/>
    </location>
</feature>
<evidence type="ECO:0000256" key="13">
    <source>
        <dbReference type="HAMAP-Rule" id="MF_01480"/>
    </source>
</evidence>
<dbReference type="PROSITE" id="PS51749">
    <property type="entry name" value="HNH_CAS9"/>
    <property type="match status" value="1"/>
</dbReference>
<dbReference type="InterPro" id="IPR028629">
    <property type="entry name" value="Cas9"/>
</dbReference>
<dbReference type="AlphaFoldDB" id="A0A430B1W0"/>
<keyword evidence="4" id="KW-0479">Metal-binding</keyword>
<comment type="function">
    <text evidence="13">CRISPR (clustered regularly interspaced short palindromic repeat) is an adaptive immune system that provides protection against mobile genetic elements (viruses, transposable elements and conjugative plasmids). CRISPR clusters contain spacers, sequences complementary to antecedent mobile elements, and target invading nucleic acids. CRISPR clusters are transcribed and processed into CRISPR RNA (crRNA). In type II CRISPR systems correct processing of pre-crRNA requires a trans-encoded small RNA (tracrRNA), endogenous ribonuclease 3 (rnc) and this protein. The tracrRNA serves as a guide for ribonuclease 3-aided processing of pre-crRNA. Subsequently Cas9/crRNA/tracrRNA endonucleolytically cleaves linear or circular dsDNA target complementary to the spacer; Cas9 is inactive in the absence of the 2 guide RNAs (gRNA). Cas9 recognizes the protospacer adjacent motif (PAM) in the CRISPR repeat sequences to help distinguish self versus nonself, as targets within the bacterial CRISPR locus do not have PAMs. PAM recognition is also required for catalytic activity.</text>
</comment>
<dbReference type="Pfam" id="PF18070">
    <property type="entry name" value="Cas9_PI2"/>
    <property type="match status" value="1"/>
</dbReference>
<evidence type="ECO:0000256" key="8">
    <source>
        <dbReference type="ARBA" id="ARBA00022884"/>
    </source>
</evidence>
<comment type="domain">
    <text evidence="13">Has 2 endonuclease domains. The discontinuous RuvC-like domain cleaves the target DNA noncomplementary to crRNA while the HNH nuclease domain cleaves the target DNA complementary to crRNA.</text>
</comment>
<evidence type="ECO:0000256" key="7">
    <source>
        <dbReference type="ARBA" id="ARBA00022842"/>
    </source>
</evidence>
<sequence>MYSIGLDIGIASVGWSVINDSTGRIEDLGVRLFSAQNSANNLERRSQRGGRRLTRRRKTRLKDAKKILASLQMNNDSKLKDSNPYELRVKGLEEQLSKGEIYKVVVHILKKRGISYLDEESHEGVEDIENYKTQVQKNWDLERKLTPGQIQLSRLKENRRIKTGLNAHGEYQLNIFTVGAYARELEMILRKQQSFYPEITEEVIQKFVENNTAEKAGLAYRKRPYYHGPGNAANPSPYGRWKDYKINGKPAENIFDQLIGTDLQGELRASGISLSAQQFNLLNDLNNLVLPTENKKITTEEKEKILTTLMEKDIKVFGPTQLAKMLGFKKEDIKGWRVDKKGKPEIHALKSYREWRKVFKANGLELNGISVEVVDKLATIVTLNTDREGIENTLTVELPDLSEEIKTIVMENFSVLGKANSNKAWHSFSIKTLNLLIPELLHTSDEQNTILERLQLKKNIRNKYAEYQRLPFMEVLEEIYNPTVKTSVRQAFRVMNDLLKKYGKDSISYVTVEMPRDKNEEDQRKTIKNIQAANEQRKKASEKYFLENSGWSAAQLELELRRKGFAAKLGYYYEQQGRCAYSGKKISAEDLKTAATEIDHVIPLSISLDDSINNKVLVKASANQEKGQRSPYQAFMDGAELGQTWSDYQSWVNQTIKKLHKRKIMLETRDIFDPEVREGFIARNLNDTRYSSRVILNTLQSFFNQSETKVKVVTGSFTHTLRKKWGDALEKSRETHHHHAVDATLCAVAPFVEISRFKYHYSDDGEKSMVDTITGEKIPYREFKKMKPDERKTYIPKWDDFISQLVPLNLYDKIEFSHQVDKKWNRKVSDATLYSTREVEKVEIKRNREVKTNETFIIGKIDNIYTVQGWKDFEKKKDKLLMRDIDEKTYNHLLDIASNYPDFEEIEEVNGKIKKVERSPFERYCHENHVSGIQKYSKKGNGPLIRSLKYYDKKLGNHINITRDEKGNRVEKNKHNKKTVLLSLNPWRTDVYFNPDNKQYELLGIKYNHLQFVSNQYGIPKTTYENLKKEEKIGENSNFCFSLYRKDGIKIEYGEEVFEGLFHSRTTSNRNYFEAKPIHKSKWDDKEELPIFGKVSSGRFIKGLKTGMNLVKFNTDCLGRRYYVTHEQLKDIIEDK</sequence>
<keyword evidence="8 13" id="KW-0694">RNA-binding</keyword>
<dbReference type="EC" id="3.1.-.-" evidence="13"/>
<name>A0A430B1W0_9ENTE</name>
<keyword evidence="7" id="KW-0460">Magnesium</keyword>
<comment type="subunit">
    <text evidence="12 13">Monomer. Binds crRNA and tracrRNA.</text>
</comment>
<dbReference type="EMBL" id="NGKA01000003">
    <property type="protein sequence ID" value="RSU14327.1"/>
    <property type="molecule type" value="Genomic_DNA"/>
</dbReference>
<keyword evidence="16" id="KW-1185">Reference proteome</keyword>
<dbReference type="RefSeq" id="WP_126807267.1">
    <property type="nucleotide sequence ID" value="NZ_NGKA01000003.1"/>
</dbReference>
<evidence type="ECO:0000256" key="3">
    <source>
        <dbReference type="ARBA" id="ARBA00022722"/>
    </source>
</evidence>
<evidence type="ECO:0000256" key="6">
    <source>
        <dbReference type="ARBA" id="ARBA00022801"/>
    </source>
</evidence>
<dbReference type="GO" id="GO:0016787">
    <property type="term" value="F:hydrolase activity"/>
    <property type="evidence" value="ECO:0007669"/>
    <property type="project" value="UniProtKB-KW"/>
</dbReference>
<keyword evidence="5 13" id="KW-0255">Endonuclease</keyword>
<dbReference type="Pfam" id="PF13395">
    <property type="entry name" value="HNH_4"/>
    <property type="match status" value="1"/>
</dbReference>
<evidence type="ECO:0000256" key="5">
    <source>
        <dbReference type="ARBA" id="ARBA00022759"/>
    </source>
</evidence>
<gene>
    <name evidence="13" type="primary">cas9</name>
    <name evidence="15" type="ORF">CBF29_03230</name>
</gene>
<feature type="active site" description="Proton acceptor for HNH nuclease domain" evidence="13">
    <location>
        <position position="600"/>
    </location>
</feature>
<evidence type="ECO:0000313" key="16">
    <source>
        <dbReference type="Proteomes" id="UP000287605"/>
    </source>
</evidence>
<keyword evidence="6 13" id="KW-0378">Hydrolase</keyword>
<comment type="similarity">
    <text evidence="13">Belongs to the CRISPR-associated Cas9 family.</text>
</comment>
<protein>
    <recommendedName>
        <fullName evidence="13">CRISPR-associated endonuclease Cas9</fullName>
        <ecNumber evidence="13">3.1.-.-</ecNumber>
    </recommendedName>
</protein>
<keyword evidence="9 13" id="KW-0051">Antiviral defense</keyword>
<keyword evidence="11" id="KW-0464">Manganese</keyword>
<comment type="caution">
    <text evidence="15">The sequence shown here is derived from an EMBL/GenBank/DDBJ whole genome shotgun (WGS) entry which is preliminary data.</text>
</comment>
<dbReference type="InterPro" id="IPR041383">
    <property type="entry name" value="RuvC_III"/>
</dbReference>
<reference evidence="15 16" key="1">
    <citation type="submission" date="2017-05" db="EMBL/GenBank/DDBJ databases">
        <title>Vagococcus spp. assemblies.</title>
        <authorList>
            <person name="Gulvik C.A."/>
        </authorList>
    </citation>
    <scope>NUCLEOTIDE SEQUENCE [LARGE SCALE GENOMIC DNA]</scope>
    <source>
        <strain evidence="15 16">CCUG 51432</strain>
    </source>
</reference>
<evidence type="ECO:0000256" key="9">
    <source>
        <dbReference type="ARBA" id="ARBA00023118"/>
    </source>
</evidence>
<feature type="active site" description="For RuvC-like nuclease domain" evidence="13">
    <location>
        <position position="7"/>
    </location>
</feature>
<evidence type="ECO:0000256" key="4">
    <source>
        <dbReference type="ARBA" id="ARBA00022723"/>
    </source>
</evidence>
<dbReference type="InterPro" id="IPR040555">
    <property type="entry name" value="Cas9_PI2"/>
</dbReference>
<keyword evidence="10 13" id="KW-0238">DNA-binding</keyword>
<dbReference type="InterPro" id="IPR036397">
    <property type="entry name" value="RNaseH_sf"/>
</dbReference>
<dbReference type="GO" id="GO:0051607">
    <property type="term" value="P:defense response to virus"/>
    <property type="evidence" value="ECO:0007669"/>
    <property type="project" value="UniProtKB-UniRule"/>
</dbReference>
<dbReference type="GO" id="GO:0004519">
    <property type="term" value="F:endonuclease activity"/>
    <property type="evidence" value="ECO:0007669"/>
    <property type="project" value="UniProtKB-UniRule"/>
</dbReference>
<dbReference type="HAMAP" id="MF_01480">
    <property type="entry name" value="Cas9"/>
    <property type="match status" value="1"/>
</dbReference>
<dbReference type="GO" id="GO:0003677">
    <property type="term" value="F:DNA binding"/>
    <property type="evidence" value="ECO:0007669"/>
    <property type="project" value="UniProtKB-UniRule"/>
</dbReference>
<evidence type="ECO:0000313" key="15">
    <source>
        <dbReference type="EMBL" id="RSU14327.1"/>
    </source>
</evidence>
<evidence type="ECO:0000256" key="12">
    <source>
        <dbReference type="ARBA" id="ARBA00046380"/>
    </source>
</evidence>
<proteinExistence type="inferred from homology"/>
<dbReference type="InterPro" id="IPR040656">
    <property type="entry name" value="Cas9_WED_dom"/>
</dbReference>
<dbReference type="Gene3D" id="3.30.420.10">
    <property type="entry name" value="Ribonuclease H-like superfamily/Ribonuclease H"/>
    <property type="match status" value="3"/>
</dbReference>